<gene>
    <name evidence="1" type="ORF">PHYPA_022257</name>
</gene>
<keyword evidence="3" id="KW-1185">Reference proteome</keyword>
<dbReference type="EnsemblPlants" id="Pp3c17_18060V3.1">
    <property type="protein sequence ID" value="PAC:32906275.CDS.1"/>
    <property type="gene ID" value="Pp3c17_18060"/>
</dbReference>
<reference evidence="1 3" key="1">
    <citation type="journal article" date="2008" name="Science">
        <title>The Physcomitrella genome reveals evolutionary insights into the conquest of land by plants.</title>
        <authorList>
            <person name="Rensing S."/>
            <person name="Lang D."/>
            <person name="Zimmer A."/>
            <person name="Terry A."/>
            <person name="Salamov A."/>
            <person name="Shapiro H."/>
            <person name="Nishiyama T."/>
            <person name="Perroud P.-F."/>
            <person name="Lindquist E."/>
            <person name="Kamisugi Y."/>
            <person name="Tanahashi T."/>
            <person name="Sakakibara K."/>
            <person name="Fujita T."/>
            <person name="Oishi K."/>
            <person name="Shin-I T."/>
            <person name="Kuroki Y."/>
            <person name="Toyoda A."/>
            <person name="Suzuki Y."/>
            <person name="Hashimoto A."/>
            <person name="Yamaguchi K."/>
            <person name="Sugano A."/>
            <person name="Kohara Y."/>
            <person name="Fujiyama A."/>
            <person name="Anterola A."/>
            <person name="Aoki S."/>
            <person name="Ashton N."/>
            <person name="Barbazuk W.B."/>
            <person name="Barker E."/>
            <person name="Bennetzen J."/>
            <person name="Bezanilla M."/>
            <person name="Blankenship R."/>
            <person name="Cho S.H."/>
            <person name="Dutcher S."/>
            <person name="Estelle M."/>
            <person name="Fawcett J.A."/>
            <person name="Gundlach H."/>
            <person name="Hanada K."/>
            <person name="Heyl A."/>
            <person name="Hicks K.A."/>
            <person name="Hugh J."/>
            <person name="Lohr M."/>
            <person name="Mayer K."/>
            <person name="Melkozernov A."/>
            <person name="Murata T."/>
            <person name="Nelson D."/>
            <person name="Pils B."/>
            <person name="Prigge M."/>
            <person name="Reiss B."/>
            <person name="Renner T."/>
            <person name="Rombauts S."/>
            <person name="Rushton P."/>
            <person name="Sanderfoot A."/>
            <person name="Schween G."/>
            <person name="Shiu S.-H."/>
            <person name="Stueber K."/>
            <person name="Theodoulou F.L."/>
            <person name="Tu H."/>
            <person name="Van de Peer Y."/>
            <person name="Verrier P.J."/>
            <person name="Waters E."/>
            <person name="Wood A."/>
            <person name="Yang L."/>
            <person name="Cove D."/>
            <person name="Cuming A."/>
            <person name="Hasebe M."/>
            <person name="Lucas S."/>
            <person name="Mishler D.B."/>
            <person name="Reski R."/>
            <person name="Grigoriev I."/>
            <person name="Quatrano R.S."/>
            <person name="Boore J.L."/>
        </authorList>
    </citation>
    <scope>NUCLEOTIDE SEQUENCE [LARGE SCALE GENOMIC DNA]</scope>
    <source>
        <strain evidence="2 3">cv. Gransden 2004</strain>
    </source>
</reference>
<organism evidence="1">
    <name type="scientific">Physcomitrium patens</name>
    <name type="common">Spreading-leaved earth moss</name>
    <name type="synonym">Physcomitrella patens</name>
    <dbReference type="NCBI Taxonomy" id="3218"/>
    <lineage>
        <taxon>Eukaryota</taxon>
        <taxon>Viridiplantae</taxon>
        <taxon>Streptophyta</taxon>
        <taxon>Embryophyta</taxon>
        <taxon>Bryophyta</taxon>
        <taxon>Bryophytina</taxon>
        <taxon>Bryopsida</taxon>
        <taxon>Funariidae</taxon>
        <taxon>Funariales</taxon>
        <taxon>Funariaceae</taxon>
        <taxon>Physcomitrium</taxon>
    </lineage>
</organism>
<dbReference type="Proteomes" id="UP000006727">
    <property type="component" value="Chromosome 17"/>
</dbReference>
<evidence type="ECO:0000313" key="1">
    <source>
        <dbReference type="EMBL" id="PNR36406.1"/>
    </source>
</evidence>
<sequence length="55" mass="5988">MRGVVCLLSIGKGDQVINVCMLERSSKLTIFLGTDLFIIFIVSAINSVSKHCCDV</sequence>
<evidence type="ECO:0000313" key="2">
    <source>
        <dbReference type="EnsemblPlants" id="PAC:32906275.CDS.1"/>
    </source>
</evidence>
<dbReference type="EMBL" id="ABEU02000017">
    <property type="protein sequence ID" value="PNR36406.1"/>
    <property type="molecule type" value="Genomic_DNA"/>
</dbReference>
<accession>A0A2K1J4F7</accession>
<name>A0A2K1J4F7_PHYPA</name>
<dbReference type="AlphaFoldDB" id="A0A2K1J4F7"/>
<protein>
    <submittedName>
        <fullName evidence="1 2">Uncharacterized protein</fullName>
    </submittedName>
</protein>
<proteinExistence type="predicted"/>
<evidence type="ECO:0000313" key="3">
    <source>
        <dbReference type="Proteomes" id="UP000006727"/>
    </source>
</evidence>
<reference evidence="1 3" key="2">
    <citation type="journal article" date="2018" name="Plant J.">
        <title>The Physcomitrella patens chromosome-scale assembly reveals moss genome structure and evolution.</title>
        <authorList>
            <person name="Lang D."/>
            <person name="Ullrich K.K."/>
            <person name="Murat F."/>
            <person name="Fuchs J."/>
            <person name="Jenkins J."/>
            <person name="Haas F.B."/>
            <person name="Piednoel M."/>
            <person name="Gundlach H."/>
            <person name="Van Bel M."/>
            <person name="Meyberg R."/>
            <person name="Vives C."/>
            <person name="Morata J."/>
            <person name="Symeonidi A."/>
            <person name="Hiss M."/>
            <person name="Muchero W."/>
            <person name="Kamisugi Y."/>
            <person name="Saleh O."/>
            <person name="Blanc G."/>
            <person name="Decker E.L."/>
            <person name="van Gessel N."/>
            <person name="Grimwood J."/>
            <person name="Hayes R.D."/>
            <person name="Graham S.W."/>
            <person name="Gunter L.E."/>
            <person name="McDaniel S.F."/>
            <person name="Hoernstein S.N.W."/>
            <person name="Larsson A."/>
            <person name="Li F.W."/>
            <person name="Perroud P.F."/>
            <person name="Phillips J."/>
            <person name="Ranjan P."/>
            <person name="Rokshar D.S."/>
            <person name="Rothfels C.J."/>
            <person name="Schneider L."/>
            <person name="Shu S."/>
            <person name="Stevenson D.W."/>
            <person name="Thummler F."/>
            <person name="Tillich M."/>
            <person name="Villarreal Aguilar J.C."/>
            <person name="Widiez T."/>
            <person name="Wong G.K."/>
            <person name="Wymore A."/>
            <person name="Zhang Y."/>
            <person name="Zimmer A.D."/>
            <person name="Quatrano R.S."/>
            <person name="Mayer K.F.X."/>
            <person name="Goodstein D."/>
            <person name="Casacuberta J.M."/>
            <person name="Vandepoele K."/>
            <person name="Reski R."/>
            <person name="Cuming A.C."/>
            <person name="Tuskan G.A."/>
            <person name="Maumus F."/>
            <person name="Salse J."/>
            <person name="Schmutz J."/>
            <person name="Rensing S.A."/>
        </authorList>
    </citation>
    <scope>NUCLEOTIDE SEQUENCE [LARGE SCALE GENOMIC DNA]</scope>
    <source>
        <strain evidence="2 3">cv. Gransden 2004</strain>
    </source>
</reference>
<reference evidence="2" key="3">
    <citation type="submission" date="2020-12" db="UniProtKB">
        <authorList>
            <consortium name="EnsemblPlants"/>
        </authorList>
    </citation>
    <scope>IDENTIFICATION</scope>
</reference>
<dbReference type="Gramene" id="Pp3c17_18060V3.1">
    <property type="protein sequence ID" value="PAC:32906275.CDS.1"/>
    <property type="gene ID" value="Pp3c17_18060"/>
</dbReference>